<protein>
    <submittedName>
        <fullName evidence="4">Uncharacterized protein</fullName>
    </submittedName>
</protein>
<reference evidence="4 5" key="1">
    <citation type="journal article" date="2013" name="Genome Biol.">
        <title>Draft genome of the mountain pine beetle, Dendroctonus ponderosae Hopkins, a major forest pest.</title>
        <authorList>
            <person name="Keeling C.I."/>
            <person name="Yuen M.M."/>
            <person name="Liao N.Y."/>
            <person name="Docking T.R."/>
            <person name="Chan S.K."/>
            <person name="Taylor G.A."/>
            <person name="Palmquist D.L."/>
            <person name="Jackman S.D."/>
            <person name="Nguyen A."/>
            <person name="Li M."/>
            <person name="Henderson H."/>
            <person name="Janes J.K."/>
            <person name="Zhao Y."/>
            <person name="Pandoh P."/>
            <person name="Moore R."/>
            <person name="Sperling F.A."/>
            <person name="Huber D.P."/>
            <person name="Birol I."/>
            <person name="Jones S.J."/>
            <person name="Bohlmann J."/>
        </authorList>
    </citation>
    <scope>NUCLEOTIDE SEQUENCE</scope>
</reference>
<dbReference type="InterPro" id="IPR042532">
    <property type="entry name" value="EXOC3/Sec6_C"/>
</dbReference>
<dbReference type="EMBL" id="KB631766">
    <property type="protein sequence ID" value="ERL85989.1"/>
    <property type="molecule type" value="Genomic_DNA"/>
</dbReference>
<dbReference type="Gene3D" id="1.10.357.50">
    <property type="match status" value="1"/>
</dbReference>
<evidence type="ECO:0000256" key="3">
    <source>
        <dbReference type="ARBA" id="ARBA00022483"/>
    </source>
</evidence>
<name>U4TWM9_DENPD</name>
<dbReference type="PANTHER" id="PTHR21292:SF1">
    <property type="entry name" value="EXOCYST COMPLEX COMPONENT 3"/>
    <property type="match status" value="1"/>
</dbReference>
<keyword evidence="3" id="KW-0268">Exocytosis</keyword>
<dbReference type="AlphaFoldDB" id="U4TWM9"/>
<evidence type="ECO:0000313" key="5">
    <source>
        <dbReference type="Proteomes" id="UP000030742"/>
    </source>
</evidence>
<evidence type="ECO:0000256" key="1">
    <source>
        <dbReference type="ARBA" id="ARBA00009447"/>
    </source>
</evidence>
<organism evidence="4 5">
    <name type="scientific">Dendroctonus ponderosae</name>
    <name type="common">Mountain pine beetle</name>
    <dbReference type="NCBI Taxonomy" id="77166"/>
    <lineage>
        <taxon>Eukaryota</taxon>
        <taxon>Metazoa</taxon>
        <taxon>Ecdysozoa</taxon>
        <taxon>Arthropoda</taxon>
        <taxon>Hexapoda</taxon>
        <taxon>Insecta</taxon>
        <taxon>Pterygota</taxon>
        <taxon>Neoptera</taxon>
        <taxon>Endopterygota</taxon>
        <taxon>Coleoptera</taxon>
        <taxon>Polyphaga</taxon>
        <taxon>Cucujiformia</taxon>
        <taxon>Curculionidae</taxon>
        <taxon>Scolytinae</taxon>
        <taxon>Dendroctonus</taxon>
    </lineage>
</organism>
<dbReference type="Proteomes" id="UP000030742">
    <property type="component" value="Unassembled WGS sequence"/>
</dbReference>
<dbReference type="GO" id="GO:0051601">
    <property type="term" value="P:exocyst localization"/>
    <property type="evidence" value="ECO:0007669"/>
    <property type="project" value="TreeGrafter"/>
</dbReference>
<evidence type="ECO:0000256" key="2">
    <source>
        <dbReference type="ARBA" id="ARBA00022448"/>
    </source>
</evidence>
<dbReference type="Gene3D" id="1.10.357.70">
    <property type="entry name" value="Exocyst complex component Sec6, C-terminal domain"/>
    <property type="match status" value="1"/>
</dbReference>
<comment type="similarity">
    <text evidence="1">Belongs to the SEC6 family.</text>
</comment>
<keyword evidence="2" id="KW-0813">Transport</keyword>
<accession>U4TWM9</accession>
<evidence type="ECO:0000313" key="4">
    <source>
        <dbReference type="EMBL" id="ERL85989.1"/>
    </source>
</evidence>
<dbReference type="GO" id="GO:0006887">
    <property type="term" value="P:exocytosis"/>
    <property type="evidence" value="ECO:0007669"/>
    <property type="project" value="UniProtKB-KW"/>
</dbReference>
<proteinExistence type="inferred from homology"/>
<dbReference type="OrthoDB" id="10047020at2759"/>
<gene>
    <name evidence="4" type="ORF">D910_03403</name>
</gene>
<sequence>MSSSRGLNMREWESTAKASATAKIINMFNRPGQLDKIDQIKQRFTRKKGSVEALLKSAMQQQLDGVRTGINQLHSCLEQSKEINSDIKITFNLFSEVTRLFESLSDVRDENMRHSQYVTARENLKHIFTVPDSVEKTKQWINEGKLLHTHQCLRDLENSRDDLLFELHKLPNQSPHDKSLLKAYFSEVEVLSTLLEKQLLFVLSRTLNTVRKNPAELVTVLRIIKREEKADEMALKQEKQTGFVPPGRPKRWKQMAFNILERSVESRIEGTQVEERQDNKLWLIRYLELIRQMISEDLRVVKTLCQPCFPPEYKIVERYVTMYHKSLSVHLQEIIQNGLEGNEYVTMLSMVFKTYHSEEMLSHPDLVEFTKNLGPLLPPALLERLIACYLKDIEGNYIEWMQNALKSEREEWRSSVAPDSDCYTRTAAPIIIFQMINQNLDVAKTISEEITLKMLILSVEQVIKFRDSFRDAIIEFKNKYFEDRKQVLYFTQYMIIIVNHCLQFVELGNHLEKQYSSSLFATHVGDNFNRLRGTYIQLRNEAGNFLLEELFIDLDQHFEKLLNSQWLTSLDSLETIYATLEDYFQDYNRLAEANYNFIAEQARYTVAKRYLTAMLSRRVSFKTFEDCTKAAGKIEKEVDRLTNLFSNLCRNTEMKDDDEFEAIVMLSEVIKSDDDMISFELHRVLEKYPDITEDQLLRLLNLRGDLSRSDIKEKVANVDRPKVSHRSSIFKSLVFPKNVMNLTF</sequence>
<dbReference type="STRING" id="77166.U4TWM9"/>
<dbReference type="Pfam" id="PF06046">
    <property type="entry name" value="Sec6"/>
    <property type="match status" value="1"/>
</dbReference>
<dbReference type="GO" id="GO:0000149">
    <property type="term" value="F:SNARE binding"/>
    <property type="evidence" value="ECO:0007669"/>
    <property type="project" value="TreeGrafter"/>
</dbReference>
<dbReference type="PANTHER" id="PTHR21292">
    <property type="entry name" value="EXOCYST COMPLEX COMPONENT SEC6-RELATED"/>
    <property type="match status" value="1"/>
</dbReference>
<dbReference type="GO" id="GO:0000145">
    <property type="term" value="C:exocyst"/>
    <property type="evidence" value="ECO:0007669"/>
    <property type="project" value="InterPro"/>
</dbReference>
<dbReference type="InterPro" id="IPR010326">
    <property type="entry name" value="EXOC3/Sec6"/>
</dbReference>